<dbReference type="InterPro" id="IPR001677">
    <property type="entry name" value="TbpB_B_D"/>
</dbReference>
<name>A0AAN0RJZ5_9RHOB</name>
<organism evidence="2 3">
    <name type="scientific">Planktomarina temperata RCA23</name>
    <dbReference type="NCBI Taxonomy" id="666509"/>
    <lineage>
        <taxon>Bacteria</taxon>
        <taxon>Pseudomonadati</taxon>
        <taxon>Pseudomonadota</taxon>
        <taxon>Alphaproteobacteria</taxon>
        <taxon>Rhodobacterales</taxon>
        <taxon>Paracoccaceae</taxon>
        <taxon>Planktomarina</taxon>
    </lineage>
</organism>
<keyword evidence="3" id="KW-1185">Reference proteome</keyword>
<evidence type="ECO:0000313" key="3">
    <source>
        <dbReference type="Proteomes" id="UP000028680"/>
    </source>
</evidence>
<protein>
    <recommendedName>
        <fullName evidence="1">Transferrin-binding protein B C-lobe/N-lobe beta-barrel domain-containing protein</fullName>
    </recommendedName>
</protein>
<dbReference type="AlphaFoldDB" id="A0AAN0RJZ5"/>
<sequence length="280" mass="29466">MPYTPQTATVQAQESDTASKPNWAQVLPLRLSQTSSRDGSSLIRYQNIANIEYLYNTNTSTFDRIDLSIDGQVVRLTVNPANSRQYSGSHNGILYSVDILHTANTVDALSNLEYVAELLFIPTYDATNSTNTNSFAIAGFETSTAKVAAATGTATYNGTGWLGYSSESGFTDSELAVTLNVNFQDPSGNQTVGGTIDVSDPANHALSGYATLTIPTTQLTGNGFSTTPVLTSSNGLSLTDASISGTFYGDYYGALGGVIHAQGDDSGTTVVVNGGYLAVR</sequence>
<dbReference type="InterPro" id="IPR011250">
    <property type="entry name" value="OMP/PagP_B-barrel"/>
</dbReference>
<reference evidence="2 3" key="1">
    <citation type="journal article" date="2014" name="ISME J.">
        <title>Adaptation of an abundant Roseobacter RCA organism to pelagic systems revealed by genomic and transcriptomic analyses.</title>
        <authorList>
            <person name="Voget S."/>
            <person name="Wemheuer B."/>
            <person name="Brinkhoff T."/>
            <person name="Vollmers J."/>
            <person name="Dietrich S."/>
            <person name="Giebel H.A."/>
            <person name="Beardsley C."/>
            <person name="Sardemann C."/>
            <person name="Bakenhus I."/>
            <person name="Billerbeck S."/>
            <person name="Daniel R."/>
            <person name="Simon M."/>
        </authorList>
    </citation>
    <scope>NUCLEOTIDE SEQUENCE [LARGE SCALE GENOMIC DNA]</scope>
    <source>
        <strain evidence="2 3">RCA23</strain>
    </source>
</reference>
<feature type="domain" description="Transferrin-binding protein B C-lobe/N-lobe beta-barrel" evidence="1">
    <location>
        <begin position="150"/>
        <end position="270"/>
    </location>
</feature>
<dbReference type="SUPFAM" id="SSF56925">
    <property type="entry name" value="OMPA-like"/>
    <property type="match status" value="1"/>
</dbReference>
<dbReference type="KEGG" id="ptp:RCA23_c20770"/>
<gene>
    <name evidence="2" type="ORF">RCA23_c20770</name>
</gene>
<dbReference type="EMBL" id="CP003984">
    <property type="protein sequence ID" value="AII87608.1"/>
    <property type="molecule type" value="Genomic_DNA"/>
</dbReference>
<evidence type="ECO:0000313" key="2">
    <source>
        <dbReference type="EMBL" id="AII87608.1"/>
    </source>
</evidence>
<accession>A0AAN0RJZ5</accession>
<evidence type="ECO:0000259" key="1">
    <source>
        <dbReference type="Pfam" id="PF01298"/>
    </source>
</evidence>
<dbReference type="Gene3D" id="2.40.160.90">
    <property type="match status" value="1"/>
</dbReference>
<dbReference type="Proteomes" id="UP000028680">
    <property type="component" value="Chromosome"/>
</dbReference>
<dbReference type="Pfam" id="PF01298">
    <property type="entry name" value="TbpB_B_D"/>
    <property type="match status" value="1"/>
</dbReference>
<proteinExistence type="predicted"/>